<evidence type="ECO:0000313" key="2">
    <source>
        <dbReference type="EMBL" id="KAG6948559.1"/>
    </source>
</evidence>
<keyword evidence="3" id="KW-1185">Reference proteome</keyword>
<evidence type="ECO:0000313" key="3">
    <source>
        <dbReference type="Proteomes" id="UP000709295"/>
    </source>
</evidence>
<dbReference type="Proteomes" id="UP000709295">
    <property type="component" value="Unassembled WGS sequence"/>
</dbReference>
<reference evidence="2" key="1">
    <citation type="submission" date="2021-01" db="EMBL/GenBank/DDBJ databases">
        <title>Phytophthora aleatoria, a newly-described species from Pinus radiata is distinct from Phytophthora cactorum isolates based on comparative genomics.</title>
        <authorList>
            <person name="Mcdougal R."/>
            <person name="Panda P."/>
            <person name="Williams N."/>
            <person name="Studholme D.J."/>
        </authorList>
    </citation>
    <scope>NUCLEOTIDE SEQUENCE</scope>
    <source>
        <strain evidence="2">NZFS 4037</strain>
    </source>
</reference>
<gene>
    <name evidence="2" type="ORF">JG688_00015037</name>
</gene>
<organism evidence="2 3">
    <name type="scientific">Phytophthora aleatoria</name>
    <dbReference type="NCBI Taxonomy" id="2496075"/>
    <lineage>
        <taxon>Eukaryota</taxon>
        <taxon>Sar</taxon>
        <taxon>Stramenopiles</taxon>
        <taxon>Oomycota</taxon>
        <taxon>Peronosporomycetes</taxon>
        <taxon>Peronosporales</taxon>
        <taxon>Peronosporaceae</taxon>
        <taxon>Phytophthora</taxon>
    </lineage>
</organism>
<accession>A0A8J5IWB0</accession>
<feature type="region of interest" description="Disordered" evidence="1">
    <location>
        <begin position="31"/>
        <end position="83"/>
    </location>
</feature>
<protein>
    <submittedName>
        <fullName evidence="2">Uncharacterized protein</fullName>
    </submittedName>
</protein>
<proteinExistence type="predicted"/>
<comment type="caution">
    <text evidence="2">The sequence shown here is derived from an EMBL/GenBank/DDBJ whole genome shotgun (WGS) entry which is preliminary data.</text>
</comment>
<feature type="compositionally biased region" description="Polar residues" evidence="1">
    <location>
        <begin position="35"/>
        <end position="71"/>
    </location>
</feature>
<name>A0A8J5IWB0_9STRA</name>
<dbReference type="AlphaFoldDB" id="A0A8J5IWB0"/>
<sequence length="128" mass="13855">MSRLRSGRVRPHPLVIEDAAIQIAVLAELEPAKPATSNDPNRLSPSGDTTVTDVSSHGSPSSAIDVTNRVQLSGDDRSLQRTSVALSPGSELIDDIPDWFAEPYESDGYDTEGLMLITRPISPSWRQT</sequence>
<evidence type="ECO:0000256" key="1">
    <source>
        <dbReference type="SAM" id="MobiDB-lite"/>
    </source>
</evidence>
<dbReference type="EMBL" id="JAENGY010001539">
    <property type="protein sequence ID" value="KAG6948559.1"/>
    <property type="molecule type" value="Genomic_DNA"/>
</dbReference>